<name>A0A7J3JQV3_9CREN</name>
<keyword evidence="2" id="KW-0067">ATP-binding</keyword>
<dbReference type="AlphaFoldDB" id="A0A7J3JQV3"/>
<dbReference type="GO" id="GO:0005524">
    <property type="term" value="F:ATP binding"/>
    <property type="evidence" value="ECO:0007669"/>
    <property type="project" value="UniProtKB-KW"/>
</dbReference>
<organism evidence="2">
    <name type="scientific">Ignisphaera aggregans</name>
    <dbReference type="NCBI Taxonomy" id="334771"/>
    <lineage>
        <taxon>Archaea</taxon>
        <taxon>Thermoproteota</taxon>
        <taxon>Thermoprotei</taxon>
        <taxon>Desulfurococcales</taxon>
        <taxon>Desulfurococcaceae</taxon>
        <taxon>Ignisphaera</taxon>
    </lineage>
</organism>
<comment type="caution">
    <text evidence="2">The sequence shown here is derived from an EMBL/GenBank/DDBJ whole genome shotgun (WGS) entry which is preliminary data.</text>
</comment>
<keyword evidence="2" id="KW-0547">Nucleotide-binding</keyword>
<dbReference type="SUPFAM" id="SSF52540">
    <property type="entry name" value="P-loop containing nucleoside triphosphate hydrolases"/>
    <property type="match status" value="1"/>
</dbReference>
<accession>A0A7J3JQV3</accession>
<keyword evidence="1" id="KW-0175">Coiled coil</keyword>
<gene>
    <name evidence="2" type="ORF">ENU30_04320</name>
</gene>
<reference evidence="2" key="1">
    <citation type="journal article" date="2020" name="mSystems">
        <title>Genome- and Community-Level Interaction Insights into Carbon Utilization and Element Cycling Functions of Hydrothermarchaeota in Hydrothermal Sediment.</title>
        <authorList>
            <person name="Zhou Z."/>
            <person name="Liu Y."/>
            <person name="Xu W."/>
            <person name="Pan J."/>
            <person name="Luo Z.H."/>
            <person name="Li M."/>
        </authorList>
    </citation>
    <scope>NUCLEOTIDE SEQUENCE [LARGE SCALE GENOMIC DNA]</scope>
    <source>
        <strain evidence="2">SpSt-657</strain>
    </source>
</reference>
<dbReference type="InterPro" id="IPR036388">
    <property type="entry name" value="WH-like_DNA-bd_sf"/>
</dbReference>
<feature type="coiled-coil region" evidence="1">
    <location>
        <begin position="279"/>
        <end position="334"/>
    </location>
</feature>
<dbReference type="Gene3D" id="3.40.50.300">
    <property type="entry name" value="P-loop containing nucleotide triphosphate hydrolases"/>
    <property type="match status" value="1"/>
</dbReference>
<dbReference type="Gene3D" id="1.10.10.10">
    <property type="entry name" value="Winged helix-like DNA-binding domain superfamily/Winged helix DNA-binding domain"/>
    <property type="match status" value="1"/>
</dbReference>
<protein>
    <submittedName>
        <fullName evidence="2">ATP-binding protein</fullName>
    </submittedName>
</protein>
<dbReference type="PANTHER" id="PTHR42957">
    <property type="entry name" value="HELICASE MJ1565-RELATED"/>
    <property type="match status" value="1"/>
</dbReference>
<evidence type="ECO:0000313" key="2">
    <source>
        <dbReference type="EMBL" id="HGQ18183.1"/>
    </source>
</evidence>
<sequence>MKMSETLEFKSSVSQLFFKLSDNLIIDYSQFREEGLRVTVLARAGAGKSNLGALFVEQALDAGVQVCIIEPLAEWYTLRSMYDSVVWIGEGGDLPIVPDVVHMYSRMLEDGASIILTTGDLEDAILEKAFVGRFLQSLYYRWKKVRRPILLLIEDAEAYAPQMWSREDRPSLSWLIAMAKRGRKLGINTIFISQRPAELHKGTWSQSNILFIGGFKTSRDLQAVAEMARLMHMNFSTNDVYKLGVGQFYCFMFGELYKIKALRRKTPHGGETPNIVPVRQDLAISIDVLRKEIEDVLRKKKEEEDEVKRLKDEVQRLMHENEELRRQVETLKIVKEVPLELKVLGSSGVLSSSIQSYQNVPEAVLTCPYKGALKVYQYLMHKGDYAKVREISAETGVGFETVKKIVRYLRRKGLVRTKMDSRGYVKGVRLK</sequence>
<dbReference type="EMBL" id="DTBZ01000081">
    <property type="protein sequence ID" value="HGQ18183.1"/>
    <property type="molecule type" value="Genomic_DNA"/>
</dbReference>
<proteinExistence type="predicted"/>
<evidence type="ECO:0000256" key="1">
    <source>
        <dbReference type="SAM" id="Coils"/>
    </source>
</evidence>
<dbReference type="InterPro" id="IPR036390">
    <property type="entry name" value="WH_DNA-bd_sf"/>
</dbReference>
<dbReference type="SUPFAM" id="SSF46785">
    <property type="entry name" value="Winged helix' DNA-binding domain"/>
    <property type="match status" value="1"/>
</dbReference>
<dbReference type="InterPro" id="IPR008571">
    <property type="entry name" value="HerA-like"/>
</dbReference>
<dbReference type="PANTHER" id="PTHR42957:SF1">
    <property type="entry name" value="HELICASE MJ1565-RELATED"/>
    <property type="match status" value="1"/>
</dbReference>
<dbReference type="InterPro" id="IPR027417">
    <property type="entry name" value="P-loop_NTPase"/>
</dbReference>